<evidence type="ECO:0000313" key="2">
    <source>
        <dbReference type="EMBL" id="KHN38808.1"/>
    </source>
</evidence>
<dbReference type="Pfam" id="PF06964">
    <property type="entry name" value="Alpha-L-AF_C"/>
    <property type="match status" value="1"/>
</dbReference>
<evidence type="ECO:0000259" key="1">
    <source>
        <dbReference type="Pfam" id="PF06964"/>
    </source>
</evidence>
<proteinExistence type="predicted"/>
<gene>
    <name evidence="2" type="ORF">glysoja_040196</name>
</gene>
<dbReference type="Proteomes" id="UP000053555">
    <property type="component" value="Unassembled WGS sequence"/>
</dbReference>
<dbReference type="InterPro" id="IPR010720">
    <property type="entry name" value="Alpha-L-AF_C"/>
</dbReference>
<dbReference type="GO" id="GO:0046556">
    <property type="term" value="F:alpha-L-arabinofuranosidase activity"/>
    <property type="evidence" value="ECO:0007669"/>
    <property type="project" value="InterPro"/>
</dbReference>
<dbReference type="EMBL" id="KN646543">
    <property type="protein sequence ID" value="KHN38808.1"/>
    <property type="molecule type" value="Genomic_DNA"/>
</dbReference>
<dbReference type="PANTHER" id="PTHR31776">
    <property type="entry name" value="ALPHA-L-ARABINOFURANOSIDASE 1"/>
    <property type="match status" value="1"/>
</dbReference>
<dbReference type="AlphaFoldDB" id="A0A0B2S2C5"/>
<dbReference type="GO" id="GO:0046373">
    <property type="term" value="P:L-arabinose metabolic process"/>
    <property type="evidence" value="ECO:0007669"/>
    <property type="project" value="InterPro"/>
</dbReference>
<sequence>MLVDLKPKFLRFPGIFVSEYAVKSDAANGNLLAAVAEAAFLIGLEKNNDVVEMVSYAPLFLNINDKRFQHDAHNNMRLCKCVATDGFPMQLCSTLIRFMELLAIGCRNFLLNPVEQHFLTRHSVVNFRAAAESLHIDINGLDSNV</sequence>
<dbReference type="Gene3D" id="3.20.20.80">
    <property type="entry name" value="Glycosidases"/>
    <property type="match status" value="1"/>
</dbReference>
<dbReference type="PANTHER" id="PTHR31776:SF18">
    <property type="entry name" value="NON-REDUCING END ALPHA-L-ARABINOFURANOSIDASE"/>
    <property type="match status" value="1"/>
</dbReference>
<reference evidence="2" key="1">
    <citation type="submission" date="2014-07" db="EMBL/GenBank/DDBJ databases">
        <title>Identification of a novel salt tolerance gene in wild soybean by whole-genome sequencing.</title>
        <authorList>
            <person name="Lam H.-M."/>
            <person name="Qi X."/>
            <person name="Li M.-W."/>
            <person name="Liu X."/>
            <person name="Xie M."/>
            <person name="Ni M."/>
            <person name="Xu X."/>
        </authorList>
    </citation>
    <scope>NUCLEOTIDE SEQUENCE [LARGE SCALE GENOMIC DNA]</scope>
    <source>
        <tissue evidence="2">Root</tissue>
    </source>
</reference>
<organism evidence="2">
    <name type="scientific">Glycine soja</name>
    <name type="common">Wild soybean</name>
    <dbReference type="NCBI Taxonomy" id="3848"/>
    <lineage>
        <taxon>Eukaryota</taxon>
        <taxon>Viridiplantae</taxon>
        <taxon>Streptophyta</taxon>
        <taxon>Embryophyta</taxon>
        <taxon>Tracheophyta</taxon>
        <taxon>Spermatophyta</taxon>
        <taxon>Magnoliopsida</taxon>
        <taxon>eudicotyledons</taxon>
        <taxon>Gunneridae</taxon>
        <taxon>Pentapetalae</taxon>
        <taxon>rosids</taxon>
        <taxon>fabids</taxon>
        <taxon>Fabales</taxon>
        <taxon>Fabaceae</taxon>
        <taxon>Papilionoideae</taxon>
        <taxon>50 kb inversion clade</taxon>
        <taxon>NPAAA clade</taxon>
        <taxon>indigoferoid/millettioid clade</taxon>
        <taxon>Phaseoleae</taxon>
        <taxon>Glycine</taxon>
        <taxon>Glycine subgen. Soja</taxon>
    </lineage>
</organism>
<protein>
    <submittedName>
        <fullName evidence="2">Alpha-L-arabinofuranosidase 2</fullName>
    </submittedName>
</protein>
<name>A0A0B2S2C5_GLYSO</name>
<feature type="domain" description="Alpha-L-arabinofuranosidase C-terminal" evidence="1">
    <location>
        <begin position="27"/>
        <end position="67"/>
    </location>
</feature>
<dbReference type="InterPro" id="IPR051563">
    <property type="entry name" value="Glycosyl_Hydrolase_51"/>
</dbReference>
<accession>A0A0B2S2C5</accession>